<evidence type="ECO:0000256" key="1">
    <source>
        <dbReference type="SAM" id="MobiDB-lite"/>
    </source>
</evidence>
<keyword evidence="3" id="KW-1185">Reference proteome</keyword>
<accession>A0A9X1RXX0</accession>
<dbReference type="EMBL" id="JAGTTM010000001">
    <property type="protein sequence ID" value="MCC2028031.1"/>
    <property type="molecule type" value="Genomic_DNA"/>
</dbReference>
<dbReference type="Gene3D" id="3.40.50.1820">
    <property type="entry name" value="alpha/beta hydrolase"/>
    <property type="match status" value="1"/>
</dbReference>
<evidence type="ECO:0000313" key="3">
    <source>
        <dbReference type="Proteomes" id="UP001139289"/>
    </source>
</evidence>
<protein>
    <recommendedName>
        <fullName evidence="4">AB hydrolase-1 domain-containing protein</fullName>
    </recommendedName>
</protein>
<name>A0A9X1RXX0_9MICO</name>
<organism evidence="2 3">
    <name type="scientific">Microbacterium tenebrionis</name>
    <dbReference type="NCBI Taxonomy" id="2830665"/>
    <lineage>
        <taxon>Bacteria</taxon>
        <taxon>Bacillati</taxon>
        <taxon>Actinomycetota</taxon>
        <taxon>Actinomycetes</taxon>
        <taxon>Micrococcales</taxon>
        <taxon>Microbacteriaceae</taxon>
        <taxon>Microbacterium</taxon>
    </lineage>
</organism>
<dbReference type="SUPFAM" id="SSF53474">
    <property type="entry name" value="alpha/beta-Hydrolases"/>
    <property type="match status" value="1"/>
</dbReference>
<dbReference type="RefSeq" id="WP_227529386.1">
    <property type="nucleotide sequence ID" value="NZ_JAGTTM010000001.1"/>
</dbReference>
<dbReference type="AlphaFoldDB" id="A0A9X1RXX0"/>
<dbReference type="InterPro" id="IPR029058">
    <property type="entry name" value="AB_hydrolase_fold"/>
</dbReference>
<comment type="caution">
    <text evidence="2">The sequence shown here is derived from an EMBL/GenBank/DDBJ whole genome shotgun (WGS) entry which is preliminary data.</text>
</comment>
<dbReference type="Proteomes" id="UP001139289">
    <property type="component" value="Unassembled WGS sequence"/>
</dbReference>
<evidence type="ECO:0008006" key="4">
    <source>
        <dbReference type="Google" id="ProtNLM"/>
    </source>
</evidence>
<proteinExistence type="predicted"/>
<reference evidence="2" key="1">
    <citation type="submission" date="2021-04" db="EMBL/GenBank/DDBJ databases">
        <title>Microbacterium tenobrionis sp. nov. and Microbacterium allomyrinae sp. nov., isolated from larvae of Tenobrio molitor and Allomyrina dichotoma, respectively.</title>
        <authorList>
            <person name="Lee S.D."/>
        </authorList>
    </citation>
    <scope>NUCLEOTIDE SEQUENCE</scope>
    <source>
        <strain evidence="2">YMB-B2</strain>
    </source>
</reference>
<feature type="region of interest" description="Disordered" evidence="1">
    <location>
        <begin position="1"/>
        <end position="20"/>
    </location>
</feature>
<sequence>MRVYVHSAGRQGRDAWPSAEGEESRFASLDFTGPMEHNVDSLTALTPRDSIVFAHSASAVPVFLALQAEVLALRALVLVEPGLYDIARGTPAIERHVEAITRARALSAAGDLFGWWSIVRPLMFGGPAERSQWDAERDAAARFEAKQPPWGFGVEASAIAGVPTLVVTGGWNSEYEAIADALTERGAEHVQLRGNEHRPQDHPEFAATVDAFLGDR</sequence>
<evidence type="ECO:0000313" key="2">
    <source>
        <dbReference type="EMBL" id="MCC2028031.1"/>
    </source>
</evidence>
<gene>
    <name evidence="2" type="ORF">KEC56_00555</name>
</gene>